<evidence type="ECO:0000313" key="2">
    <source>
        <dbReference type="Proteomes" id="UP000046155"/>
    </source>
</evidence>
<protein>
    <submittedName>
        <fullName evidence="1">Uncharacterized protein</fullName>
    </submittedName>
</protein>
<organism evidence="1 2">
    <name type="scientific">Syntrophaceticus schinkii</name>
    <dbReference type="NCBI Taxonomy" id="499207"/>
    <lineage>
        <taxon>Bacteria</taxon>
        <taxon>Bacillati</taxon>
        <taxon>Bacillota</taxon>
        <taxon>Clostridia</taxon>
        <taxon>Thermoanaerobacterales</taxon>
        <taxon>Thermoanaerobacterales Family III. Incertae Sedis</taxon>
        <taxon>Syntrophaceticus</taxon>
    </lineage>
</organism>
<dbReference type="AlphaFoldDB" id="A0A0B7MEF2"/>
<dbReference type="Proteomes" id="UP000046155">
    <property type="component" value="Unassembled WGS sequence"/>
</dbReference>
<name>A0A0B7MEF2_9FIRM</name>
<reference evidence="2" key="1">
    <citation type="submission" date="2015-01" db="EMBL/GenBank/DDBJ databases">
        <authorList>
            <person name="Manzoor Shahid"/>
            <person name="Zubair Saima"/>
        </authorList>
    </citation>
    <scope>NUCLEOTIDE SEQUENCE [LARGE SCALE GENOMIC DNA]</scope>
    <source>
        <strain evidence="2">Sp3</strain>
    </source>
</reference>
<keyword evidence="2" id="KW-1185">Reference proteome</keyword>
<accession>A0A0B7MEF2</accession>
<dbReference type="OrthoDB" id="9803913at2"/>
<gene>
    <name evidence="1" type="ORF">SSCH_310005</name>
</gene>
<evidence type="ECO:0000313" key="1">
    <source>
        <dbReference type="EMBL" id="CEO88959.1"/>
    </source>
</evidence>
<proteinExistence type="predicted"/>
<sequence>MFAITPSFLSDLNLRDSSNGAAALLPEYRYLVLDEAQHIESIARHTMSTEVSNMRLHVILNQLRKRDGCHLDALNKALAVNGKFFEALGRANNSNNYPLPQNYDIFDLGQELQWAVKDTVRMFDVDLVGERENAIFKCLARFNQDLGEILEAADPEKVYWVEKSEYRRRRLITMHATPLNVSESLDRLLFYNDDLSSAILTSATLSISGDFSFFRENVGCSRALEISVGSPFSYQDQCLLYLPQGLPDPREPGFHTGVAPFIEEILTQTEGRAFVLFTSYRGLNEVWDLLKGRLPWKLLKQGDLPKNIS</sequence>
<dbReference type="RefSeq" id="WP_052835463.1">
    <property type="nucleotide sequence ID" value="NZ_CDRZ01000227.1"/>
</dbReference>
<dbReference type="EMBL" id="CDRZ01000227">
    <property type="protein sequence ID" value="CEO88959.1"/>
    <property type="molecule type" value="Genomic_DNA"/>
</dbReference>